<dbReference type="Proteomes" id="UP000800038">
    <property type="component" value="Unassembled WGS sequence"/>
</dbReference>
<keyword evidence="2" id="KW-1185">Reference proteome</keyword>
<organism evidence="1 2">
    <name type="scientific">Clathrospora elynae</name>
    <dbReference type="NCBI Taxonomy" id="706981"/>
    <lineage>
        <taxon>Eukaryota</taxon>
        <taxon>Fungi</taxon>
        <taxon>Dikarya</taxon>
        <taxon>Ascomycota</taxon>
        <taxon>Pezizomycotina</taxon>
        <taxon>Dothideomycetes</taxon>
        <taxon>Pleosporomycetidae</taxon>
        <taxon>Pleosporales</taxon>
        <taxon>Diademaceae</taxon>
        <taxon>Clathrospora</taxon>
    </lineage>
</organism>
<gene>
    <name evidence="1" type="ORF">EJ02DRAFT_445787</name>
</gene>
<dbReference type="AlphaFoldDB" id="A0A6A5SK13"/>
<dbReference type="OrthoDB" id="41532at2759"/>
<dbReference type="Gene3D" id="3.40.630.30">
    <property type="match status" value="1"/>
</dbReference>
<reference evidence="1" key="1">
    <citation type="journal article" date="2020" name="Stud. Mycol.">
        <title>101 Dothideomycetes genomes: a test case for predicting lifestyles and emergence of pathogens.</title>
        <authorList>
            <person name="Haridas S."/>
            <person name="Albert R."/>
            <person name="Binder M."/>
            <person name="Bloem J."/>
            <person name="Labutti K."/>
            <person name="Salamov A."/>
            <person name="Andreopoulos B."/>
            <person name="Baker S."/>
            <person name="Barry K."/>
            <person name="Bills G."/>
            <person name="Bluhm B."/>
            <person name="Cannon C."/>
            <person name="Castanera R."/>
            <person name="Culley D."/>
            <person name="Daum C."/>
            <person name="Ezra D."/>
            <person name="Gonzalez J."/>
            <person name="Henrissat B."/>
            <person name="Kuo A."/>
            <person name="Liang C."/>
            <person name="Lipzen A."/>
            <person name="Lutzoni F."/>
            <person name="Magnuson J."/>
            <person name="Mondo S."/>
            <person name="Nolan M."/>
            <person name="Ohm R."/>
            <person name="Pangilinan J."/>
            <person name="Park H.-J."/>
            <person name="Ramirez L."/>
            <person name="Alfaro M."/>
            <person name="Sun H."/>
            <person name="Tritt A."/>
            <person name="Yoshinaga Y."/>
            <person name="Zwiers L.-H."/>
            <person name="Turgeon B."/>
            <person name="Goodwin S."/>
            <person name="Spatafora J."/>
            <person name="Crous P."/>
            <person name="Grigoriev I."/>
        </authorList>
    </citation>
    <scope>NUCLEOTIDE SEQUENCE</scope>
    <source>
        <strain evidence="1">CBS 161.51</strain>
    </source>
</reference>
<sequence>MGSNTPIDPQYCILRLPTSSPRLTDLITKFRDAKLAALLEDPTSWAYPYASEANHSASLWEARLARQTVLICVAATNPSRSTEDALIQEGWVGFAAVRGRIVCEAYYTAPEMQPIPESPEAETRWHVSDLYFNLAHRGHSIARKLGAACMVTIGELATAEGNHKARISLLVSFRESAKVSMREGLEANGMIENIPNDTTSTEELGRAFHSKVGIAMERVVEFP</sequence>
<name>A0A6A5SK13_9PLEO</name>
<proteinExistence type="predicted"/>
<evidence type="ECO:0008006" key="3">
    <source>
        <dbReference type="Google" id="ProtNLM"/>
    </source>
</evidence>
<protein>
    <recommendedName>
        <fullName evidence="3">N-acetyltransferase domain-containing protein</fullName>
    </recommendedName>
</protein>
<evidence type="ECO:0000313" key="2">
    <source>
        <dbReference type="Proteomes" id="UP000800038"/>
    </source>
</evidence>
<accession>A0A6A5SK13</accession>
<evidence type="ECO:0000313" key="1">
    <source>
        <dbReference type="EMBL" id="KAF1939958.1"/>
    </source>
</evidence>
<dbReference type="EMBL" id="ML976071">
    <property type="protein sequence ID" value="KAF1939958.1"/>
    <property type="molecule type" value="Genomic_DNA"/>
</dbReference>